<evidence type="ECO:0000313" key="2">
    <source>
        <dbReference type="EMBL" id="KAF3034896.1"/>
    </source>
</evidence>
<feature type="domain" description="Heterokaryon incompatibility" evidence="1">
    <location>
        <begin position="48"/>
        <end position="137"/>
    </location>
</feature>
<dbReference type="Proteomes" id="UP000758155">
    <property type="component" value="Unassembled WGS sequence"/>
</dbReference>
<protein>
    <recommendedName>
        <fullName evidence="1">Heterokaryon incompatibility domain-containing protein</fullName>
    </recommendedName>
</protein>
<dbReference type="Pfam" id="PF06985">
    <property type="entry name" value="HET"/>
    <property type="match status" value="1"/>
</dbReference>
<organism evidence="2 3">
    <name type="scientific">Didymella heteroderae</name>
    <dbReference type="NCBI Taxonomy" id="1769908"/>
    <lineage>
        <taxon>Eukaryota</taxon>
        <taxon>Fungi</taxon>
        <taxon>Dikarya</taxon>
        <taxon>Ascomycota</taxon>
        <taxon>Pezizomycotina</taxon>
        <taxon>Dothideomycetes</taxon>
        <taxon>Pleosporomycetidae</taxon>
        <taxon>Pleosporales</taxon>
        <taxon>Pleosporineae</taxon>
        <taxon>Didymellaceae</taxon>
        <taxon>Didymella</taxon>
    </lineage>
</organism>
<reference evidence="2" key="1">
    <citation type="submission" date="2019-04" db="EMBL/GenBank/DDBJ databases">
        <title>Sequencing of skin fungus with MAO and IRED activity.</title>
        <authorList>
            <person name="Marsaioli A.J."/>
            <person name="Bonatto J.M.C."/>
            <person name="Reis Junior O."/>
        </authorList>
    </citation>
    <scope>NUCLEOTIDE SEQUENCE</scope>
    <source>
        <strain evidence="2">28M1</strain>
    </source>
</reference>
<dbReference type="EMBL" id="SWKV01000063">
    <property type="protein sequence ID" value="KAF3034896.1"/>
    <property type="molecule type" value="Genomic_DNA"/>
</dbReference>
<dbReference type="AlphaFoldDB" id="A0A9P4WKP2"/>
<dbReference type="PANTHER" id="PTHR24148:SF73">
    <property type="entry name" value="HET DOMAIN PROTEIN (AFU_ORTHOLOGUE AFUA_8G01020)"/>
    <property type="match status" value="1"/>
</dbReference>
<keyword evidence="3" id="KW-1185">Reference proteome</keyword>
<evidence type="ECO:0000313" key="3">
    <source>
        <dbReference type="Proteomes" id="UP000758155"/>
    </source>
</evidence>
<name>A0A9P4WKP2_9PLEO</name>
<accession>A0A9P4WKP2</accession>
<proteinExistence type="predicted"/>
<dbReference type="InterPro" id="IPR052895">
    <property type="entry name" value="HetReg/Transcr_Mod"/>
</dbReference>
<sequence length="432" mass="48995">MSGSAPYRHQPLQEAKEQIRLVMIERARFNEPLAVHVQVFDLENAPRYSALSYTWGSAKPTYRITADGSWLDVRENLFHFLREFRQEPGRPEWLWIDQISIDQTNVKERNHQVRFMSRIYSQCDSVTVWINDDSARDFVSFQDPAALAQLLRNEYFSRLWIVQEVLLAQHVRFLTPGNLWISWDAIQETVGRTAKSYFAKLDLTPSSAMSLLALNVERLPSSLEWCILEFSGNKCEDPRDKVYGFMGLIDPCYNFDVDYSRSKVDVYRDAVYYSSRNRTEVAQVLGKNMGIDASEIDQFVGQMHPIDLPLTLSSPSLGADSNSKTEGAYGPRRSIVLEPLPCATGAVPLDLGGNDTEDALAKLSRKRIPMQSTILRRNDSFLTQQEKARRKFVHRKGAVSIGDGSLHGSLASLAHKTWKKVSLSNRPAIDAG</sequence>
<dbReference type="PANTHER" id="PTHR24148">
    <property type="entry name" value="ANKYRIN REPEAT DOMAIN-CONTAINING PROTEIN 39 HOMOLOG-RELATED"/>
    <property type="match status" value="1"/>
</dbReference>
<gene>
    <name evidence="2" type="ORF">E8E12_004452</name>
</gene>
<dbReference type="OrthoDB" id="194358at2759"/>
<comment type="caution">
    <text evidence="2">The sequence shown here is derived from an EMBL/GenBank/DDBJ whole genome shotgun (WGS) entry which is preliminary data.</text>
</comment>
<dbReference type="InterPro" id="IPR010730">
    <property type="entry name" value="HET"/>
</dbReference>
<evidence type="ECO:0000259" key="1">
    <source>
        <dbReference type="Pfam" id="PF06985"/>
    </source>
</evidence>